<dbReference type="Proteomes" id="UP000649617">
    <property type="component" value="Unassembled WGS sequence"/>
</dbReference>
<name>A0A812RMU1_SYMPI</name>
<evidence type="ECO:0000313" key="2">
    <source>
        <dbReference type="EMBL" id="CAE7447002.1"/>
    </source>
</evidence>
<sequence length="119" mass="13047">MPRFREQEVRIEKVVTQLASETTARQSAVVAKLEGAVLDHLPETNFQAQATLEMPNAIPPLGGDAEVTVSTGHALFLPKTKYRTGNSLDPSNPATPTVSREKSKKRKSIFHAVHGSEWL</sequence>
<evidence type="ECO:0000256" key="1">
    <source>
        <dbReference type="SAM" id="MobiDB-lite"/>
    </source>
</evidence>
<keyword evidence="3" id="KW-1185">Reference proteome</keyword>
<feature type="compositionally biased region" description="Polar residues" evidence="1">
    <location>
        <begin position="83"/>
        <end position="98"/>
    </location>
</feature>
<gene>
    <name evidence="2" type="ORF">SPIL2461_LOCUS10897</name>
</gene>
<reference evidence="2" key="1">
    <citation type="submission" date="2021-02" db="EMBL/GenBank/DDBJ databases">
        <authorList>
            <person name="Dougan E. K."/>
            <person name="Rhodes N."/>
            <person name="Thang M."/>
            <person name="Chan C."/>
        </authorList>
    </citation>
    <scope>NUCLEOTIDE SEQUENCE</scope>
</reference>
<organism evidence="2 3">
    <name type="scientific">Symbiodinium pilosum</name>
    <name type="common">Dinoflagellate</name>
    <dbReference type="NCBI Taxonomy" id="2952"/>
    <lineage>
        <taxon>Eukaryota</taxon>
        <taxon>Sar</taxon>
        <taxon>Alveolata</taxon>
        <taxon>Dinophyceae</taxon>
        <taxon>Suessiales</taxon>
        <taxon>Symbiodiniaceae</taxon>
        <taxon>Symbiodinium</taxon>
    </lineage>
</organism>
<protein>
    <submittedName>
        <fullName evidence="2">Uncharacterized protein</fullName>
    </submittedName>
</protein>
<comment type="caution">
    <text evidence="2">The sequence shown here is derived from an EMBL/GenBank/DDBJ whole genome shotgun (WGS) entry which is preliminary data.</text>
</comment>
<dbReference type="EMBL" id="CAJNIZ010020968">
    <property type="protein sequence ID" value="CAE7447002.1"/>
    <property type="molecule type" value="Genomic_DNA"/>
</dbReference>
<proteinExistence type="predicted"/>
<feature type="region of interest" description="Disordered" evidence="1">
    <location>
        <begin position="81"/>
        <end position="108"/>
    </location>
</feature>
<evidence type="ECO:0000313" key="3">
    <source>
        <dbReference type="Proteomes" id="UP000649617"/>
    </source>
</evidence>
<accession>A0A812RMU1</accession>
<dbReference type="AlphaFoldDB" id="A0A812RMU1"/>